<evidence type="ECO:0000256" key="1">
    <source>
        <dbReference type="SAM" id="SignalP"/>
    </source>
</evidence>
<organism evidence="2 3">
    <name type="scientific">Glarea lozoyensis (strain ATCC 20868 / MF5171)</name>
    <dbReference type="NCBI Taxonomy" id="1116229"/>
    <lineage>
        <taxon>Eukaryota</taxon>
        <taxon>Fungi</taxon>
        <taxon>Dikarya</taxon>
        <taxon>Ascomycota</taxon>
        <taxon>Pezizomycotina</taxon>
        <taxon>Leotiomycetes</taxon>
        <taxon>Helotiales</taxon>
        <taxon>Helotiaceae</taxon>
        <taxon>Glarea</taxon>
    </lineage>
</organism>
<dbReference type="PANTHER" id="PTHR38123:SF6">
    <property type="entry name" value="CELL WALL SERINE-THREONINE-RICH GALACTOMANNOPROTEIN MP1 (AFU_ORTHOLOGUE AFUA_4G03240)"/>
    <property type="match status" value="1"/>
</dbReference>
<dbReference type="AlphaFoldDB" id="S3DIQ0"/>
<gene>
    <name evidence="2" type="ORF">GLAREA_11988</name>
</gene>
<evidence type="ECO:0000313" key="2">
    <source>
        <dbReference type="EMBL" id="EPE31906.1"/>
    </source>
</evidence>
<feature type="chain" id="PRO_5004519917" description="Cell wall galactomannoprotein" evidence="1">
    <location>
        <begin position="21"/>
        <end position="185"/>
    </location>
</feature>
<feature type="signal peptide" evidence="1">
    <location>
        <begin position="1"/>
        <end position="20"/>
    </location>
</feature>
<dbReference type="KEGG" id="glz:GLAREA_11988"/>
<dbReference type="InterPro" id="IPR021054">
    <property type="entry name" value="Cell_wall_mannoprotein_1"/>
</dbReference>
<evidence type="ECO:0000313" key="3">
    <source>
        <dbReference type="Proteomes" id="UP000016922"/>
    </source>
</evidence>
<protein>
    <recommendedName>
        <fullName evidence="4">Cell wall galactomannoprotein</fullName>
    </recommendedName>
</protein>
<proteinExistence type="predicted"/>
<keyword evidence="1" id="KW-0732">Signal</keyword>
<dbReference type="OrthoDB" id="3485059at2759"/>
<accession>S3DIQ0</accession>
<dbReference type="PANTHER" id="PTHR38123">
    <property type="entry name" value="CELL WALL SERINE-THREONINE-RICH GALACTOMANNOPROTEIN MP1 (AFU_ORTHOLOGUE AFUA_4G03240)"/>
    <property type="match status" value="1"/>
</dbReference>
<dbReference type="Gene3D" id="1.20.1280.140">
    <property type="match status" value="1"/>
</dbReference>
<dbReference type="RefSeq" id="XP_008080961.1">
    <property type="nucleotide sequence ID" value="XM_008082770.1"/>
</dbReference>
<keyword evidence="3" id="KW-1185">Reference proteome</keyword>
<dbReference type="Pfam" id="PF12296">
    <property type="entry name" value="HsbA"/>
    <property type="match status" value="1"/>
</dbReference>
<dbReference type="Proteomes" id="UP000016922">
    <property type="component" value="Unassembled WGS sequence"/>
</dbReference>
<reference evidence="2 3" key="1">
    <citation type="journal article" date="2013" name="BMC Genomics">
        <title>Genomics-driven discovery of the pneumocandin biosynthetic gene cluster in the fungus Glarea lozoyensis.</title>
        <authorList>
            <person name="Chen L."/>
            <person name="Yue Q."/>
            <person name="Zhang X."/>
            <person name="Xiang M."/>
            <person name="Wang C."/>
            <person name="Li S."/>
            <person name="Che Y."/>
            <person name="Ortiz-Lopez F.J."/>
            <person name="Bills G.F."/>
            <person name="Liu X."/>
            <person name="An Z."/>
        </authorList>
    </citation>
    <scope>NUCLEOTIDE SEQUENCE [LARGE SCALE GENOMIC DNA]</scope>
    <source>
        <strain evidence="3">ATCC 20868 / MF5171</strain>
    </source>
</reference>
<dbReference type="GeneID" id="19471029"/>
<dbReference type="HOGENOM" id="CLU_1475308_0_0_1"/>
<evidence type="ECO:0008006" key="4">
    <source>
        <dbReference type="Google" id="ProtNLM"/>
    </source>
</evidence>
<name>S3DIQ0_GLAL2</name>
<dbReference type="EMBL" id="KE145360">
    <property type="protein sequence ID" value="EPE31906.1"/>
    <property type="molecule type" value="Genomic_DNA"/>
</dbReference>
<sequence length="185" mass="19770">MFMLKSLVIALASIGSVALAKPSTRLIQKRDVSSIVANLAELTTAVSWNVGNISAYQGGLDGAILFPLITASNLVDTVLHTTTIDIVAHASFSEDDSQTLISTLTPLVSLLKTTLETLNAKQSLFRAANIHGIVLDSIKKHSAAEDLVYVKLIEKATLGTQNTFQSLRVELETIYNVVVAAYSAV</sequence>
<dbReference type="GO" id="GO:0005576">
    <property type="term" value="C:extracellular region"/>
    <property type="evidence" value="ECO:0007669"/>
    <property type="project" value="TreeGrafter"/>
</dbReference>